<accession>A0A1I4ANB9</accession>
<dbReference type="InterPro" id="IPR012349">
    <property type="entry name" value="Split_barrel_FMN-bd"/>
</dbReference>
<reference evidence="3 4" key="1">
    <citation type="submission" date="2016-10" db="EMBL/GenBank/DDBJ databases">
        <authorList>
            <person name="de Groot N.N."/>
        </authorList>
    </citation>
    <scope>NUCLEOTIDE SEQUENCE [LARGE SCALE GENOMIC DNA]</scope>
    <source>
        <strain evidence="3 4">DSM 45317</strain>
    </source>
</reference>
<dbReference type="Proteomes" id="UP000199152">
    <property type="component" value="Unassembled WGS sequence"/>
</dbReference>
<gene>
    <name evidence="3" type="ORF">SAMN04488085_102293</name>
</gene>
<dbReference type="GO" id="GO:0070967">
    <property type="term" value="F:coenzyme F420 binding"/>
    <property type="evidence" value="ECO:0007669"/>
    <property type="project" value="TreeGrafter"/>
</dbReference>
<protein>
    <submittedName>
        <fullName evidence="3">PPOX class probable F420-dependent enzyme</fullName>
    </submittedName>
</protein>
<dbReference type="GO" id="GO:0005829">
    <property type="term" value="C:cytosol"/>
    <property type="evidence" value="ECO:0007669"/>
    <property type="project" value="TreeGrafter"/>
</dbReference>
<name>A0A1I4ANB9_9ACTN</name>
<dbReference type="GO" id="GO:0016627">
    <property type="term" value="F:oxidoreductase activity, acting on the CH-CH group of donors"/>
    <property type="evidence" value="ECO:0007669"/>
    <property type="project" value="TreeGrafter"/>
</dbReference>
<dbReference type="EMBL" id="FOSW01000002">
    <property type="protein sequence ID" value="SFK57229.1"/>
    <property type="molecule type" value="Genomic_DNA"/>
</dbReference>
<evidence type="ECO:0000259" key="2">
    <source>
        <dbReference type="Pfam" id="PF01243"/>
    </source>
</evidence>
<evidence type="ECO:0000256" key="1">
    <source>
        <dbReference type="ARBA" id="ARBA00023002"/>
    </source>
</evidence>
<dbReference type="STRING" id="504800.SAMN04488085_102293"/>
<dbReference type="NCBIfam" id="TIGR03618">
    <property type="entry name" value="Rv1155_F420"/>
    <property type="match status" value="1"/>
</dbReference>
<sequence length="144" mass="16318">MAETTNSPELHPVTEELASGKNFAAVTTMLPSGQFQTGIMWVGTRDGSVVLNTETHRKRFENVQRDPRITVMIRDENDPYRYAEVRGEVTGITTGPEAREHIDELSRKYTGQDYPPDAIKSERVILQVTPRRQTIIDQNKDTSD</sequence>
<evidence type="ECO:0000313" key="3">
    <source>
        <dbReference type="EMBL" id="SFK57229.1"/>
    </source>
</evidence>
<keyword evidence="4" id="KW-1185">Reference proteome</keyword>
<dbReference type="OrthoDB" id="162914at2"/>
<proteinExistence type="predicted"/>
<dbReference type="PANTHER" id="PTHR35176">
    <property type="entry name" value="HEME OXYGENASE HI_0854-RELATED"/>
    <property type="match status" value="1"/>
</dbReference>
<dbReference type="InterPro" id="IPR052019">
    <property type="entry name" value="F420H2_bilvrd_red/Heme_oxyg"/>
</dbReference>
<keyword evidence="1" id="KW-0560">Oxidoreductase</keyword>
<dbReference type="Pfam" id="PF01243">
    <property type="entry name" value="PNPOx_N"/>
    <property type="match status" value="1"/>
</dbReference>
<dbReference type="InParanoid" id="A0A1I4ANB9"/>
<dbReference type="Gene3D" id="2.30.110.10">
    <property type="entry name" value="Electron Transport, Fmn-binding Protein, Chain A"/>
    <property type="match status" value="1"/>
</dbReference>
<dbReference type="AlphaFoldDB" id="A0A1I4ANB9"/>
<evidence type="ECO:0000313" key="4">
    <source>
        <dbReference type="Proteomes" id="UP000199152"/>
    </source>
</evidence>
<organism evidence="3 4">
    <name type="scientific">Geodermatophilus ruber</name>
    <dbReference type="NCBI Taxonomy" id="504800"/>
    <lineage>
        <taxon>Bacteria</taxon>
        <taxon>Bacillati</taxon>
        <taxon>Actinomycetota</taxon>
        <taxon>Actinomycetes</taxon>
        <taxon>Geodermatophilales</taxon>
        <taxon>Geodermatophilaceae</taxon>
        <taxon>Geodermatophilus</taxon>
    </lineage>
</organism>
<dbReference type="InterPro" id="IPR011576">
    <property type="entry name" value="Pyridox_Oxase_N"/>
</dbReference>
<dbReference type="InterPro" id="IPR019920">
    <property type="entry name" value="F420-binding_dom_put"/>
</dbReference>
<dbReference type="RefSeq" id="WP_091321540.1">
    <property type="nucleotide sequence ID" value="NZ_FOSW01000002.1"/>
</dbReference>
<feature type="domain" description="Pyridoxamine 5'-phosphate oxidase N-terminal" evidence="2">
    <location>
        <begin position="15"/>
        <end position="132"/>
    </location>
</feature>
<dbReference type="PANTHER" id="PTHR35176:SF6">
    <property type="entry name" value="HEME OXYGENASE HI_0854-RELATED"/>
    <property type="match status" value="1"/>
</dbReference>
<dbReference type="SUPFAM" id="SSF50475">
    <property type="entry name" value="FMN-binding split barrel"/>
    <property type="match status" value="1"/>
</dbReference>